<evidence type="ECO:0000256" key="1">
    <source>
        <dbReference type="SAM" id="MobiDB-lite"/>
    </source>
</evidence>
<feature type="compositionally biased region" description="Polar residues" evidence="1">
    <location>
        <begin position="205"/>
        <end position="215"/>
    </location>
</feature>
<accession>A0A395N8L7</accession>
<dbReference type="STRING" id="490622.A0A395N8L7"/>
<protein>
    <recommendedName>
        <fullName evidence="4">Integral membrane</fullName>
    </recommendedName>
</protein>
<evidence type="ECO:0000313" key="2">
    <source>
        <dbReference type="EMBL" id="RFU72023.1"/>
    </source>
</evidence>
<feature type="non-terminal residue" evidence="2">
    <location>
        <position position="1"/>
    </location>
</feature>
<proteinExistence type="predicted"/>
<dbReference type="EMBL" id="PXOA01001036">
    <property type="protein sequence ID" value="RFU72023.1"/>
    <property type="molecule type" value="Genomic_DNA"/>
</dbReference>
<feature type="compositionally biased region" description="Polar residues" evidence="1">
    <location>
        <begin position="85"/>
        <end position="104"/>
    </location>
</feature>
<dbReference type="AlphaFoldDB" id="A0A395N8L7"/>
<organism evidence="2 3">
    <name type="scientific">Trichoderma arundinaceum</name>
    <dbReference type="NCBI Taxonomy" id="490622"/>
    <lineage>
        <taxon>Eukaryota</taxon>
        <taxon>Fungi</taxon>
        <taxon>Dikarya</taxon>
        <taxon>Ascomycota</taxon>
        <taxon>Pezizomycotina</taxon>
        <taxon>Sordariomycetes</taxon>
        <taxon>Hypocreomycetidae</taxon>
        <taxon>Hypocreales</taxon>
        <taxon>Hypocreaceae</taxon>
        <taxon>Trichoderma</taxon>
    </lineage>
</organism>
<keyword evidence="3" id="KW-1185">Reference proteome</keyword>
<reference evidence="2 3" key="1">
    <citation type="journal article" date="2018" name="PLoS Pathog.">
        <title>Evolution of structural diversity of trichothecenes, a family of toxins produced by plant pathogenic and entomopathogenic fungi.</title>
        <authorList>
            <person name="Proctor R.H."/>
            <person name="McCormick S.P."/>
            <person name="Kim H.S."/>
            <person name="Cardoza R.E."/>
            <person name="Stanley A.M."/>
            <person name="Lindo L."/>
            <person name="Kelly A."/>
            <person name="Brown D.W."/>
            <person name="Lee T."/>
            <person name="Vaughan M.M."/>
            <person name="Alexander N.J."/>
            <person name="Busman M."/>
            <person name="Gutierrez S."/>
        </authorList>
    </citation>
    <scope>NUCLEOTIDE SEQUENCE [LARGE SCALE GENOMIC DNA]</scope>
    <source>
        <strain evidence="2 3">IBT 40837</strain>
    </source>
</reference>
<name>A0A395N8L7_TRIAR</name>
<evidence type="ECO:0000313" key="3">
    <source>
        <dbReference type="Proteomes" id="UP000266272"/>
    </source>
</evidence>
<feature type="region of interest" description="Disordered" evidence="1">
    <location>
        <begin position="140"/>
        <end position="226"/>
    </location>
</feature>
<dbReference type="OrthoDB" id="5324692at2759"/>
<evidence type="ECO:0008006" key="4">
    <source>
        <dbReference type="Google" id="ProtNLM"/>
    </source>
</evidence>
<dbReference type="Proteomes" id="UP000266272">
    <property type="component" value="Unassembled WGS sequence"/>
</dbReference>
<gene>
    <name evidence="2" type="ORF">TARUN_10238</name>
</gene>
<feature type="region of interest" description="Disordered" evidence="1">
    <location>
        <begin position="1"/>
        <end position="119"/>
    </location>
</feature>
<feature type="compositionally biased region" description="Polar residues" evidence="1">
    <location>
        <begin position="38"/>
        <end position="48"/>
    </location>
</feature>
<feature type="compositionally biased region" description="Polar residues" evidence="1">
    <location>
        <begin position="1"/>
        <end position="26"/>
    </location>
</feature>
<comment type="caution">
    <text evidence="2">The sequence shown here is derived from an EMBL/GenBank/DDBJ whole genome shotgun (WGS) entry which is preliminary data.</text>
</comment>
<feature type="compositionally biased region" description="Polar residues" evidence="1">
    <location>
        <begin position="143"/>
        <end position="165"/>
    </location>
</feature>
<sequence>SAYQYASYTPTQSPNLPSLTQQSPISQGYVISHAAVNSPPQQQAQYTASSPPPVPYSTRPPVQGISANYRSPLPPAAPAVAEQQLPASQNGHSSPSSLSGAQSHLHQHLPRPTAANDYQPTVPAVERTPLDADKQSLNRESRIPSQTPQPQPAQVTSLQTPNNSMPLPPPQAGVQQSDAATPHDPLAHLSTQMDHLHMSPPDRNPVTQPSVTMSDDNAPRPPPQIRATGLPLEIITYCPESRAVDYSLYWYRLPDVPDFLICTKCHADHIQPTQLASEFEKIKRPDDIFSSCSFWFPRVKEVTWPQVVRTGDLSALRSFMKKRHDVKACKGRDLTPASEGIKWFGMSNNDINGFISCEACYEDRIADTSFEDKFSLYREQPTNEKWSCDLAVPYVSRAIVKMAKRNDWAGFVDGATRRLSLAKCEGQEIQSNACKWYLPRRKIENMRACEACYMDRVAFTRFEDEFEAYIMAEGFDSYFHHMTQLWSCKLTETNLPLLWAMENAIEQRNWSVFSSSAEVACRLPRCTKYGFIRGKWWTIKGGCDNFDVCETCYMSILRTSGVGQFFEPAQRDPEATLVCDFCVSSPRFRQYLRHYAKSIDQGVFSYYLDYVATFASVPVCPGLNTAEKTNWWGYPGALFCQDCYLSFVADTKLGSFVPIKEGYDERAQICQIWSPRMRTMWLQACDAGAPGSPESNAKVEEFTEFANKRIKVYTQTVPQINFIRQMKQLKMESAMHQGLLSVMYNGMDGFASVAGTTDGNLHGNSQLGWYATEQGAQGAQMFNNMQDGFASANRTDEWMQIFQLQMIWKEVE</sequence>